<evidence type="ECO:0000313" key="2">
    <source>
        <dbReference type="Proteomes" id="UP000485058"/>
    </source>
</evidence>
<comment type="caution">
    <text evidence="1">The sequence shown here is derived from an EMBL/GenBank/DDBJ whole genome shotgun (WGS) entry which is preliminary data.</text>
</comment>
<dbReference type="Proteomes" id="UP000485058">
    <property type="component" value="Unassembled WGS sequence"/>
</dbReference>
<protein>
    <submittedName>
        <fullName evidence="1">Uncharacterized protein</fullName>
    </submittedName>
</protein>
<name>A0A699ZMH6_HAELA</name>
<organism evidence="1 2">
    <name type="scientific">Haematococcus lacustris</name>
    <name type="common">Green alga</name>
    <name type="synonym">Haematococcus pluvialis</name>
    <dbReference type="NCBI Taxonomy" id="44745"/>
    <lineage>
        <taxon>Eukaryota</taxon>
        <taxon>Viridiplantae</taxon>
        <taxon>Chlorophyta</taxon>
        <taxon>core chlorophytes</taxon>
        <taxon>Chlorophyceae</taxon>
        <taxon>CS clade</taxon>
        <taxon>Chlamydomonadales</taxon>
        <taxon>Haematococcaceae</taxon>
        <taxon>Haematococcus</taxon>
    </lineage>
</organism>
<dbReference type="AlphaFoldDB" id="A0A699ZMH6"/>
<proteinExistence type="predicted"/>
<sequence>MPLQAASHILMAANGYVAGNRANHPDVSTPEKVMPIIGLNPGDRVSFRITSRDEGAPQCLLRGIQEQRVDADLLQVFAAAASAADQVLEDLPDDADMQHVIELRKAAAQKALAAGLSALCTAPDGSPMFPEESLPDLFAASEGIMAK</sequence>
<accession>A0A699ZMH6</accession>
<keyword evidence="2" id="KW-1185">Reference proteome</keyword>
<reference evidence="1 2" key="1">
    <citation type="submission" date="2020-02" db="EMBL/GenBank/DDBJ databases">
        <title>Draft genome sequence of Haematococcus lacustris strain NIES-144.</title>
        <authorList>
            <person name="Morimoto D."/>
            <person name="Nakagawa S."/>
            <person name="Yoshida T."/>
            <person name="Sawayama S."/>
        </authorList>
    </citation>
    <scope>NUCLEOTIDE SEQUENCE [LARGE SCALE GENOMIC DNA]</scope>
    <source>
        <strain evidence="1 2">NIES-144</strain>
    </source>
</reference>
<dbReference type="EMBL" id="BLLF01002425">
    <property type="protein sequence ID" value="GFH24037.1"/>
    <property type="molecule type" value="Genomic_DNA"/>
</dbReference>
<gene>
    <name evidence="1" type="ORF">HaLaN_21751</name>
</gene>
<evidence type="ECO:0000313" key="1">
    <source>
        <dbReference type="EMBL" id="GFH24037.1"/>
    </source>
</evidence>